<dbReference type="Pfam" id="PF00571">
    <property type="entry name" value="CBS"/>
    <property type="match status" value="2"/>
</dbReference>
<feature type="domain" description="CBS" evidence="11">
    <location>
        <begin position="229"/>
        <end position="289"/>
    </location>
</feature>
<keyword evidence="2" id="KW-1003">Cell membrane</keyword>
<evidence type="ECO:0000259" key="12">
    <source>
        <dbReference type="PROSITE" id="PS51846"/>
    </source>
</evidence>
<dbReference type="RefSeq" id="WP_215628296.1">
    <property type="nucleotide sequence ID" value="NZ_CP067089.2"/>
</dbReference>
<dbReference type="Pfam" id="PF01595">
    <property type="entry name" value="CNNM"/>
    <property type="match status" value="1"/>
</dbReference>
<reference evidence="13" key="1">
    <citation type="submission" date="2021-01" db="EMBL/GenBank/DDBJ databases">
        <title>Description of Breznakiella homolactica.</title>
        <authorList>
            <person name="Song Y."/>
            <person name="Brune A."/>
        </authorList>
    </citation>
    <scope>NUCLEOTIDE SEQUENCE</scope>
    <source>
        <strain evidence="13">RmG30</strain>
    </source>
</reference>
<evidence type="ECO:0000256" key="4">
    <source>
        <dbReference type="ARBA" id="ARBA00022737"/>
    </source>
</evidence>
<evidence type="ECO:0000256" key="9">
    <source>
        <dbReference type="PROSITE-ProRule" id="PRU01193"/>
    </source>
</evidence>
<feature type="transmembrane region" description="Helical" evidence="10">
    <location>
        <begin position="104"/>
        <end position="128"/>
    </location>
</feature>
<evidence type="ECO:0000256" key="1">
    <source>
        <dbReference type="ARBA" id="ARBA00004651"/>
    </source>
</evidence>
<keyword evidence="6 8" id="KW-0129">CBS domain</keyword>
<dbReference type="SMART" id="SM01091">
    <property type="entry name" value="CorC_HlyC"/>
    <property type="match status" value="1"/>
</dbReference>
<sequence>MESSHTTNVWIALVITVVLVLINGMLASAEIAFMGLKEPLLKKKSAEGDRKAETLLGMKRNPSAFLSTIQIGITLAGLLSGAFAADSLAAPIVSWAASLGAAGIALSVIRTVSVILITLIMTFFMLVFGELVPKRIAMVRPEKTAYLVVNIISALSKIAKPLVKLLSLSTNGVLRLLRINPSDESSPVTEEEILMMVQEGTEQGTIEGTEAQFVSNSFAFSDLTVEDVMTHRTELSAIPEDATVRDAVETMARTRHTRYPVYKDTIDGVVGILYIRDLYELYPFKEQPMPLPLVRDIMRPPFFVSETKLLSQLFDEMKDRQNQMAVVVDEYGGTSGVITVMDIVEEVVGEFEKRGQYEIRKTDDGVFLLNGLMKMEDAAAYFSLGVEFNRNETVSGYLINTLGYIPGPDQHPETLIGNYLFRVEKSEGALIRQVRVIPGEPDQETGPSEAGSETW</sequence>
<dbReference type="InterPro" id="IPR036318">
    <property type="entry name" value="FAD-bd_PCMH-like_sf"/>
</dbReference>
<dbReference type="Gene3D" id="3.30.465.10">
    <property type="match status" value="1"/>
</dbReference>
<evidence type="ECO:0000256" key="8">
    <source>
        <dbReference type="PROSITE-ProRule" id="PRU00703"/>
    </source>
</evidence>
<dbReference type="PANTHER" id="PTHR43099:SF5">
    <property type="entry name" value="HLYC_CORC FAMILY TRANSPORTER"/>
    <property type="match status" value="1"/>
</dbReference>
<dbReference type="InterPro" id="IPR046342">
    <property type="entry name" value="CBS_dom_sf"/>
</dbReference>
<dbReference type="InterPro" id="IPR044751">
    <property type="entry name" value="Ion_transp-like_CBS"/>
</dbReference>
<gene>
    <name evidence="13" type="ORF">JFL75_08740</name>
</gene>
<feature type="domain" description="CNNM transmembrane" evidence="12">
    <location>
        <begin position="5"/>
        <end position="210"/>
    </location>
</feature>
<evidence type="ECO:0000313" key="13">
    <source>
        <dbReference type="EMBL" id="QQO10988.1"/>
    </source>
</evidence>
<evidence type="ECO:0000256" key="7">
    <source>
        <dbReference type="ARBA" id="ARBA00023136"/>
    </source>
</evidence>
<evidence type="ECO:0000256" key="6">
    <source>
        <dbReference type="ARBA" id="ARBA00023122"/>
    </source>
</evidence>
<dbReference type="GO" id="GO:0050660">
    <property type="term" value="F:flavin adenine dinucleotide binding"/>
    <property type="evidence" value="ECO:0007669"/>
    <property type="project" value="InterPro"/>
</dbReference>
<dbReference type="EMBL" id="CP067089">
    <property type="protein sequence ID" value="QQO10988.1"/>
    <property type="molecule type" value="Genomic_DNA"/>
</dbReference>
<evidence type="ECO:0000256" key="2">
    <source>
        <dbReference type="ARBA" id="ARBA00022475"/>
    </source>
</evidence>
<keyword evidence="4" id="KW-0677">Repeat</keyword>
<evidence type="ECO:0000256" key="5">
    <source>
        <dbReference type="ARBA" id="ARBA00022989"/>
    </source>
</evidence>
<evidence type="ECO:0000259" key="11">
    <source>
        <dbReference type="PROSITE" id="PS51371"/>
    </source>
</evidence>
<keyword evidence="5 9" id="KW-1133">Transmembrane helix</keyword>
<dbReference type="AlphaFoldDB" id="A0A7T7XR83"/>
<dbReference type="InterPro" id="IPR005170">
    <property type="entry name" value="Transptr-assoc_dom"/>
</dbReference>
<dbReference type="PROSITE" id="PS51846">
    <property type="entry name" value="CNNM"/>
    <property type="match status" value="1"/>
</dbReference>
<dbReference type="KEGG" id="bhc:JFL75_08740"/>
<feature type="domain" description="CBS" evidence="11">
    <location>
        <begin position="297"/>
        <end position="353"/>
    </location>
</feature>
<accession>A0A7T7XR83</accession>
<dbReference type="Proteomes" id="UP000595917">
    <property type="component" value="Chromosome"/>
</dbReference>
<dbReference type="SMART" id="SM00116">
    <property type="entry name" value="CBS"/>
    <property type="match status" value="2"/>
</dbReference>
<dbReference type="InterPro" id="IPR002550">
    <property type="entry name" value="CNNM"/>
</dbReference>
<dbReference type="Gene3D" id="3.10.580.10">
    <property type="entry name" value="CBS-domain"/>
    <property type="match status" value="1"/>
</dbReference>
<comment type="subcellular location">
    <subcellularLocation>
        <location evidence="1">Cell membrane</location>
        <topology evidence="1">Multi-pass membrane protein</topology>
    </subcellularLocation>
</comment>
<organism evidence="13 14">
    <name type="scientific">Breznakiella homolactica</name>
    <dbReference type="NCBI Taxonomy" id="2798577"/>
    <lineage>
        <taxon>Bacteria</taxon>
        <taxon>Pseudomonadati</taxon>
        <taxon>Spirochaetota</taxon>
        <taxon>Spirochaetia</taxon>
        <taxon>Spirochaetales</taxon>
        <taxon>Breznakiellaceae</taxon>
        <taxon>Breznakiella</taxon>
    </lineage>
</organism>
<dbReference type="SUPFAM" id="SSF56176">
    <property type="entry name" value="FAD-binding/transporter-associated domain-like"/>
    <property type="match status" value="1"/>
</dbReference>
<evidence type="ECO:0000256" key="10">
    <source>
        <dbReference type="SAM" id="Phobius"/>
    </source>
</evidence>
<dbReference type="Pfam" id="PF03471">
    <property type="entry name" value="CorC_HlyC"/>
    <property type="match status" value="1"/>
</dbReference>
<dbReference type="PANTHER" id="PTHR43099">
    <property type="entry name" value="UPF0053 PROTEIN YRKA"/>
    <property type="match status" value="1"/>
</dbReference>
<dbReference type="InterPro" id="IPR016169">
    <property type="entry name" value="FAD-bd_PCMH_sub2"/>
</dbReference>
<keyword evidence="3 9" id="KW-0812">Transmembrane</keyword>
<dbReference type="InterPro" id="IPR000644">
    <property type="entry name" value="CBS_dom"/>
</dbReference>
<keyword evidence="14" id="KW-1185">Reference proteome</keyword>
<proteinExistence type="predicted"/>
<feature type="transmembrane region" description="Helical" evidence="10">
    <location>
        <begin position="64"/>
        <end position="84"/>
    </location>
</feature>
<name>A0A7T7XR83_9SPIR</name>
<dbReference type="CDD" id="cd04590">
    <property type="entry name" value="CBS_pair_CorC_HlyC_assoc"/>
    <property type="match status" value="1"/>
</dbReference>
<dbReference type="SUPFAM" id="SSF54631">
    <property type="entry name" value="CBS-domain pair"/>
    <property type="match status" value="1"/>
</dbReference>
<protein>
    <submittedName>
        <fullName evidence="13">HlyC/CorC family transporter</fullName>
    </submittedName>
</protein>
<evidence type="ECO:0000313" key="14">
    <source>
        <dbReference type="Proteomes" id="UP000595917"/>
    </source>
</evidence>
<dbReference type="InterPro" id="IPR051676">
    <property type="entry name" value="UPF0053_domain"/>
</dbReference>
<dbReference type="GO" id="GO:0005886">
    <property type="term" value="C:plasma membrane"/>
    <property type="evidence" value="ECO:0007669"/>
    <property type="project" value="UniProtKB-SubCell"/>
</dbReference>
<dbReference type="PROSITE" id="PS51371">
    <property type="entry name" value="CBS"/>
    <property type="match status" value="2"/>
</dbReference>
<evidence type="ECO:0000256" key="3">
    <source>
        <dbReference type="ARBA" id="ARBA00022692"/>
    </source>
</evidence>
<dbReference type="FunFam" id="3.10.580.10:FF:000002">
    <property type="entry name" value="Magnesium/cobalt efflux protein CorC"/>
    <property type="match status" value="1"/>
</dbReference>
<feature type="transmembrane region" description="Helical" evidence="10">
    <location>
        <begin position="12"/>
        <end position="36"/>
    </location>
</feature>
<keyword evidence="7 9" id="KW-0472">Membrane</keyword>